<dbReference type="Proteomes" id="UP000246171">
    <property type="component" value="Unassembled WGS sequence"/>
</dbReference>
<dbReference type="AlphaFoldDB" id="A0A317VLN5"/>
<reference evidence="2" key="1">
    <citation type="submission" date="2016-12" db="EMBL/GenBank/DDBJ databases">
        <title>The genomes of Aspergillus section Nigri reveals drivers in fungal speciation.</title>
        <authorList>
            <consortium name="DOE Joint Genome Institute"/>
            <person name="Vesth T.C."/>
            <person name="Nybo J."/>
            <person name="Theobald S."/>
            <person name="Brandl J."/>
            <person name="Frisvad J.C."/>
            <person name="Nielsen K.F."/>
            <person name="Lyhne E.K."/>
            <person name="Kogle M.E."/>
            <person name="Kuo A."/>
            <person name="Riley R."/>
            <person name="Clum A."/>
            <person name="Nolan M."/>
            <person name="Lipzen A."/>
            <person name="Salamov A."/>
            <person name="Henrissat B."/>
            <person name="Wiebenga A."/>
            <person name="De vries R.P."/>
            <person name="Grigoriev I.V."/>
            <person name="Mortensen U.H."/>
            <person name="Andersen M.R."/>
            <person name="Baker S.E."/>
        </authorList>
    </citation>
    <scope>NUCLEOTIDE SEQUENCE</scope>
    <source>
        <strain evidence="2">CBS 122712</strain>
    </source>
</reference>
<protein>
    <submittedName>
        <fullName evidence="2">Uncharacterized protein</fullName>
    </submittedName>
</protein>
<keyword evidence="1" id="KW-0812">Transmembrane</keyword>
<dbReference type="VEuPathDB" id="FungiDB:BO83DRAFT_14677"/>
<sequence>MLPCHEFYRFCHLQLYSRRLLGQLLLAVAWRWPAFCYLIYYAGPSKARLIPRDYCTAVSSS</sequence>
<dbReference type="EMBL" id="MSFU01000010">
    <property type="protein sequence ID" value="PWY74755.1"/>
    <property type="molecule type" value="Genomic_DNA"/>
</dbReference>
<organism evidence="2 3">
    <name type="scientific">Aspergillus eucalypticola (strain CBS 122712 / IBT 29274)</name>
    <dbReference type="NCBI Taxonomy" id="1448314"/>
    <lineage>
        <taxon>Eukaryota</taxon>
        <taxon>Fungi</taxon>
        <taxon>Dikarya</taxon>
        <taxon>Ascomycota</taxon>
        <taxon>Pezizomycotina</taxon>
        <taxon>Eurotiomycetes</taxon>
        <taxon>Eurotiomycetidae</taxon>
        <taxon>Eurotiales</taxon>
        <taxon>Aspergillaceae</taxon>
        <taxon>Aspergillus</taxon>
        <taxon>Aspergillus subgen. Circumdati</taxon>
    </lineage>
</organism>
<keyword evidence="3" id="KW-1185">Reference proteome</keyword>
<gene>
    <name evidence="2" type="ORF">BO83DRAFT_14677</name>
</gene>
<evidence type="ECO:0000313" key="3">
    <source>
        <dbReference type="Proteomes" id="UP000246171"/>
    </source>
</evidence>
<feature type="transmembrane region" description="Helical" evidence="1">
    <location>
        <begin position="20"/>
        <end position="42"/>
    </location>
</feature>
<comment type="caution">
    <text evidence="2">The sequence shown here is derived from an EMBL/GenBank/DDBJ whole genome shotgun (WGS) entry which is preliminary data.</text>
</comment>
<dbReference type="GeneID" id="37048171"/>
<keyword evidence="1" id="KW-0472">Membrane</keyword>
<proteinExistence type="predicted"/>
<name>A0A317VLN5_ASPEC</name>
<accession>A0A317VLN5</accession>
<evidence type="ECO:0000313" key="2">
    <source>
        <dbReference type="EMBL" id="PWY74755.1"/>
    </source>
</evidence>
<evidence type="ECO:0000256" key="1">
    <source>
        <dbReference type="SAM" id="Phobius"/>
    </source>
</evidence>
<keyword evidence="1" id="KW-1133">Transmembrane helix</keyword>
<dbReference type="RefSeq" id="XP_025388850.1">
    <property type="nucleotide sequence ID" value="XM_025526209.1"/>
</dbReference>